<dbReference type="EC" id="2.3.1.48" evidence="3"/>
<name>A0ABQ7I1V7_9MICR</name>
<dbReference type="Pfam" id="PF00583">
    <property type="entry name" value="Acetyltransf_1"/>
    <property type="match status" value="1"/>
</dbReference>
<evidence type="ECO:0000256" key="3">
    <source>
        <dbReference type="ARBA" id="ARBA00013184"/>
    </source>
</evidence>
<keyword evidence="11" id="KW-0012">Acyltransferase</keyword>
<evidence type="ECO:0000256" key="1">
    <source>
        <dbReference type="ARBA" id="ARBA00004123"/>
    </source>
</evidence>
<evidence type="ECO:0000313" key="16">
    <source>
        <dbReference type="Proteomes" id="UP001516464"/>
    </source>
</evidence>
<organism evidence="15 16">
    <name type="scientific">Astathelohania contejeani</name>
    <dbReference type="NCBI Taxonomy" id="164912"/>
    <lineage>
        <taxon>Eukaryota</taxon>
        <taxon>Fungi</taxon>
        <taxon>Fungi incertae sedis</taxon>
        <taxon>Microsporidia</taxon>
        <taxon>Astathelohaniidae</taxon>
        <taxon>Astathelohania</taxon>
    </lineage>
</organism>
<sequence>MNLFKTNPKLIRENKFNSEFMQGKYTFKLFSSCFKDQSDTYEPLCQLTRIFHQQLPKMPREYIIRQVFDAKHRCLALYRDTLIGGICYRPFSESGFYEIVFCAIDAGNQVMGCGSFLMDCFKEHVKREMNENIYATNKVEETLGIRIVPNHIVINPEVYLSSIYAPKKVYLITYADNYAIGYFKKQEFRQKELFSSWKGRIKDYDGGTLMQCKLCYHFNYFKKQEFVESLRLFVMEEMAKKMEFSVIHEPKDKIVRNKTPKDEYLLNAINYMYMELETHPSAWPFLKPVDKKEVPDYYKIIKNPMDLSKIEDKINKNEYTNISQFIDDFQLMINNCCFYNGKATVYYKCAKSLEDFFKLRIKPIQDKFKNELL</sequence>
<dbReference type="Pfam" id="PF00439">
    <property type="entry name" value="Bromodomain"/>
    <property type="match status" value="1"/>
</dbReference>
<evidence type="ECO:0000256" key="12">
    <source>
        <dbReference type="PROSITE-ProRule" id="PRU00035"/>
    </source>
</evidence>
<protein>
    <recommendedName>
        <fullName evidence="3">histone acetyltransferase</fullName>
        <ecNumber evidence="3">2.3.1.48</ecNumber>
    </recommendedName>
</protein>
<evidence type="ECO:0000313" key="15">
    <source>
        <dbReference type="EMBL" id="KAF7684384.1"/>
    </source>
</evidence>
<dbReference type="SUPFAM" id="SSF47370">
    <property type="entry name" value="Bromodomain"/>
    <property type="match status" value="1"/>
</dbReference>
<keyword evidence="6" id="KW-0805">Transcription regulation</keyword>
<dbReference type="InterPro" id="IPR001487">
    <property type="entry name" value="Bromodomain"/>
</dbReference>
<dbReference type="PROSITE" id="PS50014">
    <property type="entry name" value="BROMODOMAIN_2"/>
    <property type="match status" value="1"/>
</dbReference>
<reference evidence="15 16" key="1">
    <citation type="submission" date="2019-01" db="EMBL/GenBank/DDBJ databases">
        <title>Genomes sequencing and comparative genomics of infectious freshwater microsporidia, Cucumispora dikerogammari and Thelohania contejeani.</title>
        <authorList>
            <person name="Cormier A."/>
            <person name="Giraud I."/>
            <person name="Wattier R."/>
            <person name="Teixeira M."/>
            <person name="Grandjean F."/>
            <person name="Rigaud T."/>
            <person name="Cordaux R."/>
        </authorList>
    </citation>
    <scope>NUCLEOTIDE SEQUENCE [LARGE SCALE GENOMIC DNA]</scope>
    <source>
        <strain evidence="15">T1</strain>
        <tissue evidence="15">Spores</tissue>
    </source>
</reference>
<dbReference type="PROSITE" id="PS51186">
    <property type="entry name" value="GNAT"/>
    <property type="match status" value="1"/>
</dbReference>
<keyword evidence="16" id="KW-1185">Reference proteome</keyword>
<evidence type="ECO:0000256" key="10">
    <source>
        <dbReference type="ARBA" id="ARBA00023242"/>
    </source>
</evidence>
<keyword evidence="9" id="KW-0804">Transcription</keyword>
<dbReference type="PANTHER" id="PTHR45750">
    <property type="entry name" value="GH11602P"/>
    <property type="match status" value="1"/>
</dbReference>
<dbReference type="EMBL" id="SBIQ01000016">
    <property type="protein sequence ID" value="KAF7684384.1"/>
    <property type="molecule type" value="Genomic_DNA"/>
</dbReference>
<feature type="domain" description="Bromo" evidence="13">
    <location>
        <begin position="277"/>
        <end position="347"/>
    </location>
</feature>
<dbReference type="Gene3D" id="3.40.630.30">
    <property type="match status" value="1"/>
</dbReference>
<evidence type="ECO:0000256" key="9">
    <source>
        <dbReference type="ARBA" id="ARBA00023163"/>
    </source>
</evidence>
<dbReference type="SUPFAM" id="SSF55729">
    <property type="entry name" value="Acyl-CoA N-acyltransferases (Nat)"/>
    <property type="match status" value="1"/>
</dbReference>
<evidence type="ECO:0000256" key="8">
    <source>
        <dbReference type="ARBA" id="ARBA00023159"/>
    </source>
</evidence>
<evidence type="ECO:0000256" key="11">
    <source>
        <dbReference type="ARBA" id="ARBA00023315"/>
    </source>
</evidence>
<dbReference type="SMART" id="SM00297">
    <property type="entry name" value="BROMO"/>
    <property type="match status" value="1"/>
</dbReference>
<evidence type="ECO:0000259" key="13">
    <source>
        <dbReference type="PROSITE" id="PS50014"/>
    </source>
</evidence>
<dbReference type="PRINTS" id="PR00503">
    <property type="entry name" value="BROMODOMAIN"/>
</dbReference>
<gene>
    <name evidence="15" type="primary">GCN5</name>
    <name evidence="15" type="ORF">TCON_0429</name>
</gene>
<dbReference type="Gene3D" id="1.20.920.10">
    <property type="entry name" value="Bromodomain-like"/>
    <property type="match status" value="1"/>
</dbReference>
<feature type="domain" description="N-acetyltransferase" evidence="14">
    <location>
        <begin position="25"/>
        <end position="215"/>
    </location>
</feature>
<evidence type="ECO:0000256" key="6">
    <source>
        <dbReference type="ARBA" id="ARBA00023015"/>
    </source>
</evidence>
<keyword evidence="4" id="KW-0808">Transferase</keyword>
<keyword evidence="7 12" id="KW-0103">Bromodomain</keyword>
<dbReference type="InterPro" id="IPR037800">
    <property type="entry name" value="GCN5"/>
</dbReference>
<comment type="similarity">
    <text evidence="2">Belongs to the acetyltransferase family. GCN5 subfamily.</text>
</comment>
<evidence type="ECO:0000256" key="2">
    <source>
        <dbReference type="ARBA" id="ARBA00008607"/>
    </source>
</evidence>
<keyword evidence="10" id="KW-0539">Nucleus</keyword>
<dbReference type="InterPro" id="IPR016181">
    <property type="entry name" value="Acyl_CoA_acyltransferase"/>
</dbReference>
<dbReference type="InterPro" id="IPR000182">
    <property type="entry name" value="GNAT_dom"/>
</dbReference>
<accession>A0ABQ7I1V7</accession>
<dbReference type="InterPro" id="IPR018359">
    <property type="entry name" value="Bromodomain_CS"/>
</dbReference>
<comment type="caution">
    <text evidence="15">The sequence shown here is derived from an EMBL/GenBank/DDBJ whole genome shotgun (WGS) entry which is preliminary data.</text>
</comment>
<keyword evidence="8" id="KW-0010">Activator</keyword>
<evidence type="ECO:0000256" key="7">
    <source>
        <dbReference type="ARBA" id="ARBA00023117"/>
    </source>
</evidence>
<dbReference type="CDD" id="cd05509">
    <property type="entry name" value="Bromo_gcn5_like"/>
    <property type="match status" value="1"/>
</dbReference>
<evidence type="ECO:0000256" key="5">
    <source>
        <dbReference type="ARBA" id="ARBA00022853"/>
    </source>
</evidence>
<dbReference type="PROSITE" id="PS00633">
    <property type="entry name" value="BROMODOMAIN_1"/>
    <property type="match status" value="1"/>
</dbReference>
<comment type="subcellular location">
    <subcellularLocation>
        <location evidence="1">Nucleus</location>
    </subcellularLocation>
</comment>
<evidence type="ECO:0000256" key="4">
    <source>
        <dbReference type="ARBA" id="ARBA00022679"/>
    </source>
</evidence>
<evidence type="ECO:0000259" key="14">
    <source>
        <dbReference type="PROSITE" id="PS51186"/>
    </source>
</evidence>
<dbReference type="InterPro" id="IPR036427">
    <property type="entry name" value="Bromodomain-like_sf"/>
</dbReference>
<dbReference type="Proteomes" id="UP001516464">
    <property type="component" value="Unassembled WGS sequence"/>
</dbReference>
<dbReference type="PANTHER" id="PTHR45750:SF3">
    <property type="entry name" value="HISTONE ACETYLTRANSFERASE"/>
    <property type="match status" value="1"/>
</dbReference>
<proteinExistence type="inferred from homology"/>
<keyword evidence="5" id="KW-0156">Chromatin regulator</keyword>